<gene>
    <name evidence="2" type="ORF">IBL25_06625</name>
</gene>
<keyword evidence="1" id="KW-0472">Membrane</keyword>
<evidence type="ECO:0000256" key="1">
    <source>
        <dbReference type="SAM" id="Phobius"/>
    </source>
</evidence>
<feature type="transmembrane region" description="Helical" evidence="1">
    <location>
        <begin position="43"/>
        <end position="61"/>
    </location>
</feature>
<feature type="transmembrane region" description="Helical" evidence="1">
    <location>
        <begin position="12"/>
        <end position="31"/>
    </location>
</feature>
<dbReference type="Proteomes" id="UP000603940">
    <property type="component" value="Unassembled WGS sequence"/>
</dbReference>
<keyword evidence="1" id="KW-0812">Transmembrane</keyword>
<name>A0ABR7R4D5_9PROT</name>
<dbReference type="EMBL" id="JACTUZ010000016">
    <property type="protein sequence ID" value="MBC9176614.1"/>
    <property type="molecule type" value="Genomic_DNA"/>
</dbReference>
<keyword evidence="1" id="KW-1133">Transmembrane helix</keyword>
<protein>
    <submittedName>
        <fullName evidence="2">Uncharacterized protein</fullName>
    </submittedName>
</protein>
<comment type="caution">
    <text evidence="2">The sequence shown here is derived from an EMBL/GenBank/DDBJ whole genome shotgun (WGS) entry which is preliminary data.</text>
</comment>
<dbReference type="RefSeq" id="WP_187777768.1">
    <property type="nucleotide sequence ID" value="NZ_JACTUZ010000016.1"/>
</dbReference>
<evidence type="ECO:0000313" key="3">
    <source>
        <dbReference type="Proteomes" id="UP000603940"/>
    </source>
</evidence>
<reference evidence="2 3" key="1">
    <citation type="journal article" date="2009" name="Int. J. Syst. Evol. Microbiol.">
        <title>Transfer of Teichococcus ludipueritiae and Muricoccus roseus to the genus Roseomonas, as Roseomonas ludipueritiae comb. nov. and Roseomonas rosea comb. nov., respectively, and emended description of the genus Roseomonas.</title>
        <authorList>
            <person name="Sanchez-Porro C."/>
            <person name="Gallego V."/>
            <person name="Busse H.J."/>
            <person name="Kampfer P."/>
            <person name="Ventosa A."/>
        </authorList>
    </citation>
    <scope>NUCLEOTIDE SEQUENCE [LARGE SCALE GENOMIC DNA]</scope>
    <source>
        <strain evidence="2 3">DSM 14915</strain>
    </source>
</reference>
<proteinExistence type="predicted"/>
<keyword evidence="3" id="KW-1185">Reference proteome</keyword>
<sequence>MRRLPPSAIASLRVLGRFALRLGCIAILSAVYHDPRGGPWQTFSYLAFLTAACCVLTAAVLREPKFGGRLTNWDEAAAYAIIGLAARAASLS</sequence>
<organism evidence="2 3">
    <name type="scientific">Pseudoroseomonas ludipueritiae</name>
    <dbReference type="NCBI Taxonomy" id="198093"/>
    <lineage>
        <taxon>Bacteria</taxon>
        <taxon>Pseudomonadati</taxon>
        <taxon>Pseudomonadota</taxon>
        <taxon>Alphaproteobacteria</taxon>
        <taxon>Acetobacterales</taxon>
        <taxon>Acetobacteraceae</taxon>
        <taxon>Pseudoroseomonas</taxon>
    </lineage>
</organism>
<accession>A0ABR7R4D5</accession>
<evidence type="ECO:0000313" key="2">
    <source>
        <dbReference type="EMBL" id="MBC9176614.1"/>
    </source>
</evidence>